<comment type="caution">
    <text evidence="3">The sequence shown here is derived from an EMBL/GenBank/DDBJ whole genome shotgun (WGS) entry which is preliminary data.</text>
</comment>
<accession>A0AA88E071</accession>
<dbReference type="PANTHER" id="PTHR31973">
    <property type="entry name" value="POLYPROTEIN, PUTATIVE-RELATED"/>
    <property type="match status" value="1"/>
</dbReference>
<dbReference type="Pfam" id="PF10551">
    <property type="entry name" value="MULE"/>
    <property type="match status" value="1"/>
</dbReference>
<dbReference type="PANTHER" id="PTHR31973:SF113">
    <property type="entry name" value="PROTEIN FAR1-RELATED SEQUENCE 5-LIKE"/>
    <property type="match status" value="1"/>
</dbReference>
<evidence type="ECO:0000256" key="1">
    <source>
        <dbReference type="SAM" id="Phobius"/>
    </source>
</evidence>
<evidence type="ECO:0000313" key="3">
    <source>
        <dbReference type="EMBL" id="GMN65183.1"/>
    </source>
</evidence>
<evidence type="ECO:0000259" key="2">
    <source>
        <dbReference type="Pfam" id="PF10551"/>
    </source>
</evidence>
<dbReference type="Proteomes" id="UP001187192">
    <property type="component" value="Unassembled WGS sequence"/>
</dbReference>
<evidence type="ECO:0000313" key="4">
    <source>
        <dbReference type="Proteomes" id="UP001187192"/>
    </source>
</evidence>
<feature type="domain" description="MULE transposase" evidence="2">
    <location>
        <begin position="41"/>
        <end position="135"/>
    </location>
</feature>
<sequence>MVKRKNPGSDIDIETDSENCLQCFYMCLAASKYGWPYCRPVIVVDGSALKVKFGGMLFAACGHDANGCIFPLTFGIVQSESNESWKWFFEKLRASIGTRESLAIVADRHKGIEFASNLVYPDAAFGICVQHLAANLKTKYKDFKGPLKTYFDGAARSYLVSEYQRHMESIRNRNPDMHRYLVQANPTKWSRAYFNGRRYAIMTTNIVESLNNVDRKARLMPVGFLVEWLRELQQRWFVARHEEAIKLTSKLAPKAEKLIRTNFSVGLLVTSILLAAQMAGMFLKKSGRKLSILPKQSVGPEGHGLEGFCLKEKNMSLFGVVDVMVMDTTDKPVSIQYH</sequence>
<organism evidence="3 4">
    <name type="scientific">Ficus carica</name>
    <name type="common">Common fig</name>
    <dbReference type="NCBI Taxonomy" id="3494"/>
    <lineage>
        <taxon>Eukaryota</taxon>
        <taxon>Viridiplantae</taxon>
        <taxon>Streptophyta</taxon>
        <taxon>Embryophyta</taxon>
        <taxon>Tracheophyta</taxon>
        <taxon>Spermatophyta</taxon>
        <taxon>Magnoliopsida</taxon>
        <taxon>eudicotyledons</taxon>
        <taxon>Gunneridae</taxon>
        <taxon>Pentapetalae</taxon>
        <taxon>rosids</taxon>
        <taxon>fabids</taxon>
        <taxon>Rosales</taxon>
        <taxon>Moraceae</taxon>
        <taxon>Ficeae</taxon>
        <taxon>Ficus</taxon>
    </lineage>
</organism>
<dbReference type="InterPro" id="IPR018289">
    <property type="entry name" value="MULE_transposase_dom"/>
</dbReference>
<feature type="transmembrane region" description="Helical" evidence="1">
    <location>
        <begin position="263"/>
        <end position="283"/>
    </location>
</feature>
<keyword evidence="1" id="KW-1133">Transmembrane helix</keyword>
<dbReference type="AlphaFoldDB" id="A0AA88E071"/>
<protein>
    <recommendedName>
        <fullName evidence="2">MULE transposase domain-containing protein</fullName>
    </recommendedName>
</protein>
<dbReference type="EMBL" id="BTGU01000218">
    <property type="protein sequence ID" value="GMN65183.1"/>
    <property type="molecule type" value="Genomic_DNA"/>
</dbReference>
<keyword evidence="1" id="KW-0812">Transmembrane</keyword>
<proteinExistence type="predicted"/>
<gene>
    <name evidence="3" type="ORF">TIFTF001_034245</name>
</gene>
<keyword evidence="4" id="KW-1185">Reference proteome</keyword>
<name>A0AA88E071_FICCA</name>
<keyword evidence="1" id="KW-0472">Membrane</keyword>
<reference evidence="3" key="1">
    <citation type="submission" date="2023-07" db="EMBL/GenBank/DDBJ databases">
        <title>draft genome sequence of fig (Ficus carica).</title>
        <authorList>
            <person name="Takahashi T."/>
            <person name="Nishimura K."/>
        </authorList>
    </citation>
    <scope>NUCLEOTIDE SEQUENCE</scope>
</reference>